<feature type="transmembrane region" description="Helical" evidence="7">
    <location>
        <begin position="44"/>
        <end position="62"/>
    </location>
</feature>
<sequence length="252" mass="27478">MATLNPILLNELWPYMVVFCRVAGVLMVLPGFSENYILGRMRVLMAMLFSLVMTPVLSSSIVTQEIGSAASLGTLLLEFGIGVFIGTLSRIAMSAMDVAGNIIGFQINLANASVFNPAQGDHAAVTSSFLGMMALIMIFVLDLHHLMIRGMVESFEIIRPGYFPLEDMSQSILHIVAQSFMIGVKMSAPFIIIGTLYYISIGLINRLLPQVQFFFVAQPLVLALGIIAIYATLQAIMTVFLDFATPVFAGLR</sequence>
<dbReference type="Proteomes" id="UP001330434">
    <property type="component" value="Chromosome"/>
</dbReference>
<name>A0ABZ2C0P5_9PROT</name>
<keyword evidence="4 7" id="KW-0812">Transmembrane</keyword>
<evidence type="ECO:0000256" key="3">
    <source>
        <dbReference type="ARBA" id="ARBA00022475"/>
    </source>
</evidence>
<accession>A0ABZ2C0P5</accession>
<evidence type="ECO:0000256" key="4">
    <source>
        <dbReference type="ARBA" id="ARBA00022692"/>
    </source>
</evidence>
<evidence type="ECO:0000256" key="6">
    <source>
        <dbReference type="ARBA" id="ARBA00023136"/>
    </source>
</evidence>
<evidence type="ECO:0000256" key="1">
    <source>
        <dbReference type="ARBA" id="ARBA00004651"/>
    </source>
</evidence>
<keyword evidence="5 7" id="KW-1133">Transmembrane helix</keyword>
<reference evidence="8 9" key="1">
    <citation type="journal article" date="2024" name="Environ. Microbiol.">
        <title>Novel evolutionary insights on the interactions of the Holosporales (Alphaproteobacteria) with eukaryotic hosts from comparative genomics.</title>
        <authorList>
            <person name="Giovannini M."/>
            <person name="Petroni G."/>
            <person name="Castelli M."/>
        </authorList>
    </citation>
    <scope>NUCLEOTIDE SEQUENCE [LARGE SCALE GENOMIC DNA]</scope>
    <source>
        <strain evidence="8 9">US_Bl 15I1</strain>
    </source>
</reference>
<keyword evidence="8" id="KW-0966">Cell projection</keyword>
<keyword evidence="3" id="KW-1003">Cell membrane</keyword>
<evidence type="ECO:0000256" key="5">
    <source>
        <dbReference type="ARBA" id="ARBA00022989"/>
    </source>
</evidence>
<proteinExistence type="inferred from homology"/>
<evidence type="ECO:0000313" key="8">
    <source>
        <dbReference type="EMBL" id="WVX65842.1"/>
    </source>
</evidence>
<keyword evidence="9" id="KW-1185">Reference proteome</keyword>
<feature type="transmembrane region" description="Helical" evidence="7">
    <location>
        <begin position="220"/>
        <end position="244"/>
    </location>
</feature>
<comment type="similarity">
    <text evidence="2">Belongs to the FliR/MopE/SpaR family.</text>
</comment>
<organism evidence="8 9">
    <name type="scientific">Candidatus Bealeia paramacronuclearis</name>
    <dbReference type="NCBI Taxonomy" id="1921001"/>
    <lineage>
        <taxon>Bacteria</taxon>
        <taxon>Pseudomonadati</taxon>
        <taxon>Pseudomonadota</taxon>
        <taxon>Alphaproteobacteria</taxon>
        <taxon>Holosporales</taxon>
        <taxon>Holosporaceae</taxon>
        <taxon>Candidatus Bealeia</taxon>
    </lineage>
</organism>
<dbReference type="PANTHER" id="PTHR30065:SF8">
    <property type="entry name" value="FLAGELLAR BIOSYNTHETIC PROTEIN FLIR"/>
    <property type="match status" value="1"/>
</dbReference>
<protein>
    <submittedName>
        <fullName evidence="8">Flagellar biosynthesis protein FliR</fullName>
    </submittedName>
</protein>
<evidence type="ECO:0000256" key="7">
    <source>
        <dbReference type="SAM" id="Phobius"/>
    </source>
</evidence>
<keyword evidence="6 7" id="KW-0472">Membrane</keyword>
<keyword evidence="8" id="KW-0282">Flagellum</keyword>
<gene>
    <name evidence="8" type="ORF">Bealeia1_00008</name>
</gene>
<dbReference type="PANTHER" id="PTHR30065">
    <property type="entry name" value="FLAGELLAR BIOSYNTHETIC PROTEIN FLIR"/>
    <property type="match status" value="1"/>
</dbReference>
<comment type="subcellular location">
    <subcellularLocation>
        <location evidence="1">Cell membrane</location>
        <topology evidence="1">Multi-pass membrane protein</topology>
    </subcellularLocation>
</comment>
<feature type="transmembrane region" description="Helical" evidence="7">
    <location>
        <begin position="122"/>
        <end position="141"/>
    </location>
</feature>
<keyword evidence="8" id="KW-0969">Cilium</keyword>
<dbReference type="Pfam" id="PF01311">
    <property type="entry name" value="Bac_export_1"/>
    <property type="match status" value="1"/>
</dbReference>
<evidence type="ECO:0000256" key="2">
    <source>
        <dbReference type="ARBA" id="ARBA00009772"/>
    </source>
</evidence>
<dbReference type="EMBL" id="CP133270">
    <property type="protein sequence ID" value="WVX65842.1"/>
    <property type="molecule type" value="Genomic_DNA"/>
</dbReference>
<evidence type="ECO:0000313" key="9">
    <source>
        <dbReference type="Proteomes" id="UP001330434"/>
    </source>
</evidence>
<dbReference type="PRINTS" id="PR00953">
    <property type="entry name" value="TYPE3IMRPROT"/>
</dbReference>
<feature type="transmembrane region" description="Helical" evidence="7">
    <location>
        <begin position="12"/>
        <end position="32"/>
    </location>
</feature>
<feature type="transmembrane region" description="Helical" evidence="7">
    <location>
        <begin position="188"/>
        <end position="208"/>
    </location>
</feature>
<dbReference type="InterPro" id="IPR002010">
    <property type="entry name" value="T3SS_IM_R"/>
</dbReference>
<feature type="transmembrane region" description="Helical" evidence="7">
    <location>
        <begin position="68"/>
        <end position="86"/>
    </location>
</feature>